<evidence type="ECO:0000313" key="1">
    <source>
        <dbReference type="EMBL" id="KAK5628033.1"/>
    </source>
</evidence>
<proteinExistence type="predicted"/>
<comment type="caution">
    <text evidence="1">The sequence shown here is derived from an EMBL/GenBank/DDBJ whole genome shotgun (WGS) entry which is preliminary data.</text>
</comment>
<dbReference type="EMBL" id="JAWHQM010000007">
    <property type="protein sequence ID" value="KAK5628033.1"/>
    <property type="molecule type" value="Genomic_DNA"/>
</dbReference>
<protein>
    <submittedName>
        <fullName evidence="1">Uncharacterized protein</fullName>
    </submittedName>
</protein>
<gene>
    <name evidence="1" type="ORF">RRF57_003747</name>
</gene>
<keyword evidence="2" id="KW-1185">Reference proteome</keyword>
<organism evidence="1 2">
    <name type="scientific">Xylaria bambusicola</name>
    <dbReference type="NCBI Taxonomy" id="326684"/>
    <lineage>
        <taxon>Eukaryota</taxon>
        <taxon>Fungi</taxon>
        <taxon>Dikarya</taxon>
        <taxon>Ascomycota</taxon>
        <taxon>Pezizomycotina</taxon>
        <taxon>Sordariomycetes</taxon>
        <taxon>Xylariomycetidae</taxon>
        <taxon>Xylariales</taxon>
        <taxon>Xylariaceae</taxon>
        <taxon>Xylaria</taxon>
    </lineage>
</organism>
<dbReference type="Proteomes" id="UP001305414">
    <property type="component" value="Unassembled WGS sequence"/>
</dbReference>
<sequence>MNSPRYVKASIDKNLQGSLGNVKPHALAMSNDWWVINLDGVKNPPALVYFEVSEDVLCDAY</sequence>
<name>A0AAN7UFK2_9PEZI</name>
<reference evidence="1 2" key="1">
    <citation type="submission" date="2023-10" db="EMBL/GenBank/DDBJ databases">
        <title>Draft genome sequence of Xylaria bambusicola isolate GMP-LS, the root and basal stem rot pathogen of sugarcane in Indonesia.</title>
        <authorList>
            <person name="Selvaraj P."/>
            <person name="Muralishankar V."/>
            <person name="Muruganantham S."/>
            <person name="Sp S."/>
            <person name="Haryani S."/>
            <person name="Lau K.J.X."/>
            <person name="Naqvi N.I."/>
        </authorList>
    </citation>
    <scope>NUCLEOTIDE SEQUENCE [LARGE SCALE GENOMIC DNA]</scope>
    <source>
        <strain evidence="1">GMP-LS</strain>
    </source>
</reference>
<accession>A0AAN7UFK2</accession>
<evidence type="ECO:0000313" key="2">
    <source>
        <dbReference type="Proteomes" id="UP001305414"/>
    </source>
</evidence>
<dbReference type="AlphaFoldDB" id="A0AAN7UFK2"/>